<dbReference type="Proteomes" id="UP000239895">
    <property type="component" value="Unassembled WGS sequence"/>
</dbReference>
<dbReference type="SUPFAM" id="SSF55781">
    <property type="entry name" value="GAF domain-like"/>
    <property type="match status" value="1"/>
</dbReference>
<sequence length="230" mass="24353">MVDPNLLSRLVGMLTTLEREIPLAEGVCRACARAFGARGGALTFAPMTLEQMTVTTGDETTQRMEDLQEVLGEGPGLLAFSRERAVATVVGSQASSIEFPDFPAFASGAATSGLSAAVVAAPLRLERRPLGVLTLYQEADRAPLRPDAAQQLADTASTILLSSSTPVEQWWPDDGRRHRAIGMVMAQLGATAGDALAVLRARALAGSCTLRSVIDDVLHRRTDFGSDDDS</sequence>
<evidence type="ECO:0000313" key="2">
    <source>
        <dbReference type="Proteomes" id="UP000239895"/>
    </source>
</evidence>
<proteinExistence type="predicted"/>
<keyword evidence="2" id="KW-1185">Reference proteome</keyword>
<accession>A0ABX5EHL6</accession>
<organism evidence="1 2">
    <name type="scientific">Isoptericola halotolerans</name>
    <dbReference type="NCBI Taxonomy" id="300560"/>
    <lineage>
        <taxon>Bacteria</taxon>
        <taxon>Bacillati</taxon>
        <taxon>Actinomycetota</taxon>
        <taxon>Actinomycetes</taxon>
        <taxon>Micrococcales</taxon>
        <taxon>Promicromonosporaceae</taxon>
        <taxon>Isoptericola</taxon>
    </lineage>
</organism>
<gene>
    <name evidence="1" type="ORF">BCL65_101108</name>
</gene>
<reference evidence="1 2" key="1">
    <citation type="submission" date="2018-03" db="EMBL/GenBank/DDBJ databases">
        <title>Comparative analysis of microorganisms from saline springs in Andes Mountain Range, Colombia.</title>
        <authorList>
            <person name="Rubin E."/>
        </authorList>
    </citation>
    <scope>NUCLEOTIDE SEQUENCE [LARGE SCALE GENOMIC DNA]</scope>
    <source>
        <strain evidence="1 2">CG 23</strain>
    </source>
</reference>
<name>A0ABX5EHL6_9MICO</name>
<evidence type="ECO:0008006" key="3">
    <source>
        <dbReference type="Google" id="ProtNLM"/>
    </source>
</evidence>
<evidence type="ECO:0000313" key="1">
    <source>
        <dbReference type="EMBL" id="PRZ09970.1"/>
    </source>
</evidence>
<comment type="caution">
    <text evidence="1">The sequence shown here is derived from an EMBL/GenBank/DDBJ whole genome shotgun (WGS) entry which is preliminary data.</text>
</comment>
<dbReference type="RefSeq" id="WP_106264215.1">
    <property type="nucleotide sequence ID" value="NZ_PVTX01000001.1"/>
</dbReference>
<dbReference type="EMBL" id="PVTX01000001">
    <property type="protein sequence ID" value="PRZ09970.1"/>
    <property type="molecule type" value="Genomic_DNA"/>
</dbReference>
<protein>
    <recommendedName>
        <fullName evidence="3">ANTAR domain-containing protein</fullName>
    </recommendedName>
</protein>